<protein>
    <submittedName>
        <fullName evidence="1">NS3</fullName>
    </submittedName>
</protein>
<organism evidence="1">
    <name type="scientific">uncultured densovirus</name>
    <dbReference type="NCBI Taxonomy" id="748192"/>
    <lineage>
        <taxon>Viruses</taxon>
        <taxon>Monodnaviria</taxon>
        <taxon>Shotokuvirae</taxon>
        <taxon>Cossaviricota</taxon>
        <taxon>Quintoviricetes</taxon>
        <taxon>Piccovirales</taxon>
        <taxon>Parvoviridae</taxon>
        <taxon>Densovirinae</taxon>
        <taxon>environmental samples</taxon>
    </lineage>
</organism>
<accession>A0A7M4CBJ4</accession>
<reference evidence="1" key="1">
    <citation type="submission" date="2020-07" db="EMBL/GenBank/DDBJ databases">
        <title>Diversity of sea star-associated densoviruses and transcribed endogenized viral elements of densovirus origin.</title>
        <authorList>
            <person name="Jackson E.W."/>
            <person name="Hewson I."/>
        </authorList>
    </citation>
    <scope>NUCLEOTIDE SEQUENCE</scope>
</reference>
<gene>
    <name evidence="1" type="primary">NS3</name>
</gene>
<dbReference type="EMBL" id="MT733019">
    <property type="protein sequence ID" value="QOD39476.1"/>
    <property type="molecule type" value="Genomic_DNA"/>
</dbReference>
<name>A0A7M4CBJ4_9VIRU</name>
<sequence length="231" mass="26722">MDVECHYCGNPTNGSQYHRACFTQEKREVYEKAEEAHYELMERTIELEERIERAIIEENELTAATWEAIAEESEVSAVQSDIPLSIAAPGTLPSSFYTYDENVEIRMRKGVHIRKTDIYHLGCVKANIPAYDLGGFSAGILTAEFANIKLIEESIEEFPCFFWCKACGEFIWPDICYDTNEQFEIPDEDVWPTCSNLVMSFEYKRDVNYVTLHSQHCFTDESPRKKTKLHE</sequence>
<evidence type="ECO:0000313" key="1">
    <source>
        <dbReference type="EMBL" id="QOD39476.1"/>
    </source>
</evidence>
<proteinExistence type="predicted"/>